<gene>
    <name evidence="3" type="ORF">METZ01_LOCUS23022</name>
</gene>
<dbReference type="PROSITE" id="PS01211">
    <property type="entry name" value="UPF0001"/>
    <property type="match status" value="1"/>
</dbReference>
<dbReference type="PANTHER" id="PTHR10146:SF14">
    <property type="entry name" value="PYRIDOXAL PHOSPHATE HOMEOSTASIS PROTEIN"/>
    <property type="match status" value="1"/>
</dbReference>
<protein>
    <recommendedName>
        <fullName evidence="2">Alanine racemase N-terminal domain-containing protein</fullName>
    </recommendedName>
</protein>
<dbReference type="NCBIfam" id="TIGR00044">
    <property type="entry name" value="YggS family pyridoxal phosphate-dependent enzyme"/>
    <property type="match status" value="1"/>
</dbReference>
<dbReference type="HAMAP" id="MF_02087">
    <property type="entry name" value="PLP_homeostasis"/>
    <property type="match status" value="1"/>
</dbReference>
<feature type="domain" description="Alanine racemase N-terminal" evidence="2">
    <location>
        <begin position="26"/>
        <end position="226"/>
    </location>
</feature>
<dbReference type="EMBL" id="UINC01001083">
    <property type="protein sequence ID" value="SUZ70168.1"/>
    <property type="molecule type" value="Genomic_DNA"/>
</dbReference>
<evidence type="ECO:0000259" key="2">
    <source>
        <dbReference type="Pfam" id="PF01168"/>
    </source>
</evidence>
<dbReference type="CDD" id="cd06824">
    <property type="entry name" value="PLPDE_III_Yggs_like"/>
    <property type="match status" value="1"/>
</dbReference>
<dbReference type="InterPro" id="IPR029066">
    <property type="entry name" value="PLP-binding_barrel"/>
</dbReference>
<dbReference type="InterPro" id="IPR011078">
    <property type="entry name" value="PyrdxlP_homeostasis"/>
</dbReference>
<accession>A0A381PUG8</accession>
<keyword evidence="1" id="KW-0663">Pyridoxal phosphate</keyword>
<dbReference type="SUPFAM" id="SSF51419">
    <property type="entry name" value="PLP-binding barrel"/>
    <property type="match status" value="1"/>
</dbReference>
<dbReference type="GO" id="GO:0030170">
    <property type="term" value="F:pyridoxal phosphate binding"/>
    <property type="evidence" value="ECO:0007669"/>
    <property type="project" value="InterPro"/>
</dbReference>
<dbReference type="Pfam" id="PF01168">
    <property type="entry name" value="Ala_racemase_N"/>
    <property type="match status" value="1"/>
</dbReference>
<name>A0A381PUG8_9ZZZZ</name>
<organism evidence="3">
    <name type="scientific">marine metagenome</name>
    <dbReference type="NCBI Taxonomy" id="408172"/>
    <lineage>
        <taxon>unclassified sequences</taxon>
        <taxon>metagenomes</taxon>
        <taxon>ecological metagenomes</taxon>
    </lineage>
</organism>
<evidence type="ECO:0000256" key="1">
    <source>
        <dbReference type="ARBA" id="ARBA00022898"/>
    </source>
</evidence>
<dbReference type="FunFam" id="3.20.20.10:FF:000018">
    <property type="entry name" value="Pyridoxal phosphate homeostasis protein"/>
    <property type="match status" value="1"/>
</dbReference>
<dbReference type="InterPro" id="IPR001608">
    <property type="entry name" value="Ala_racemase_N"/>
</dbReference>
<dbReference type="Gene3D" id="3.20.20.10">
    <property type="entry name" value="Alanine racemase"/>
    <property type="match status" value="1"/>
</dbReference>
<reference evidence="3" key="1">
    <citation type="submission" date="2018-05" db="EMBL/GenBank/DDBJ databases">
        <authorList>
            <person name="Lanie J.A."/>
            <person name="Ng W.-L."/>
            <person name="Kazmierczak K.M."/>
            <person name="Andrzejewski T.M."/>
            <person name="Davidsen T.M."/>
            <person name="Wayne K.J."/>
            <person name="Tettelin H."/>
            <person name="Glass J.I."/>
            <person name="Rusch D."/>
            <person name="Podicherti R."/>
            <person name="Tsui H.-C.T."/>
            <person name="Winkler M.E."/>
        </authorList>
    </citation>
    <scope>NUCLEOTIDE SEQUENCE</scope>
</reference>
<dbReference type="AlphaFoldDB" id="A0A381PUG8"/>
<dbReference type="PIRSF" id="PIRSF004848">
    <property type="entry name" value="YBL036c_PLPDEIII"/>
    <property type="match status" value="1"/>
</dbReference>
<evidence type="ECO:0000313" key="3">
    <source>
        <dbReference type="EMBL" id="SUZ70168.1"/>
    </source>
</evidence>
<proteinExistence type="inferred from homology"/>
<dbReference type="PANTHER" id="PTHR10146">
    <property type="entry name" value="PROLINE SYNTHETASE CO-TRANSCRIBED BACTERIAL HOMOLOG PROTEIN"/>
    <property type="match status" value="1"/>
</dbReference>
<sequence>MNKITENYRKITELLFQATVQAKRPENSVRLLAVSKNQSLEAILQAASCGQRDFGENYLQESIKKIKNLNRENLIWHFIGHIQTNKTREIAENFDWVHTIDRLKTAERLSKQRPLYAENLNICIQVNIDSEKGKYGVTVDNLLELSQAIIDLPKLTLRGLMCIPAIYHEYEDQRKPFAKLRYQMNFLEKHKLKLDTLSMGMTNDYKAAIIEGATMVRIGTALFGERQKS</sequence>